<evidence type="ECO:0000256" key="1">
    <source>
        <dbReference type="SAM" id="MobiDB-lite"/>
    </source>
</evidence>
<organism evidence="2 3">
    <name type="scientific">Mycoplana ramosa</name>
    <name type="common">Mycoplana bullata</name>
    <dbReference type="NCBI Taxonomy" id="40837"/>
    <lineage>
        <taxon>Bacteria</taxon>
        <taxon>Pseudomonadati</taxon>
        <taxon>Pseudomonadota</taxon>
        <taxon>Alphaproteobacteria</taxon>
        <taxon>Hyphomicrobiales</taxon>
        <taxon>Rhizobiaceae</taxon>
        <taxon>Mycoplana</taxon>
    </lineage>
</organism>
<proteinExistence type="predicted"/>
<comment type="caution">
    <text evidence="2">The sequence shown here is derived from an EMBL/GenBank/DDBJ whole genome shotgun (WGS) entry which is preliminary data.</text>
</comment>
<gene>
    <name evidence="2" type="ORF">ACFQ33_07965</name>
</gene>
<accession>A0ABW3YVB1</accession>
<protein>
    <submittedName>
        <fullName evidence="2">Uncharacterized protein</fullName>
    </submittedName>
</protein>
<reference evidence="3" key="1">
    <citation type="journal article" date="2019" name="Int. J. Syst. Evol. Microbiol.">
        <title>The Global Catalogue of Microorganisms (GCM) 10K type strain sequencing project: providing services to taxonomists for standard genome sequencing and annotation.</title>
        <authorList>
            <consortium name="The Broad Institute Genomics Platform"/>
            <consortium name="The Broad Institute Genome Sequencing Center for Infectious Disease"/>
            <person name="Wu L."/>
            <person name="Ma J."/>
        </authorList>
    </citation>
    <scope>NUCLEOTIDE SEQUENCE [LARGE SCALE GENOMIC DNA]</scope>
    <source>
        <strain evidence="3">CCUG 55609</strain>
    </source>
</reference>
<dbReference type="RefSeq" id="WP_374836925.1">
    <property type="nucleotide sequence ID" value="NZ_JBHEEW010000003.1"/>
</dbReference>
<dbReference type="EMBL" id="JBHTNF010000003">
    <property type="protein sequence ID" value="MFD1327828.1"/>
    <property type="molecule type" value="Genomic_DNA"/>
</dbReference>
<dbReference type="Proteomes" id="UP001597173">
    <property type="component" value="Unassembled WGS sequence"/>
</dbReference>
<evidence type="ECO:0000313" key="3">
    <source>
        <dbReference type="Proteomes" id="UP001597173"/>
    </source>
</evidence>
<evidence type="ECO:0000313" key="2">
    <source>
        <dbReference type="EMBL" id="MFD1327828.1"/>
    </source>
</evidence>
<name>A0ABW3YVB1_MYCRA</name>
<sequence>MTQTHSKSRQQAEIAFSKAQSQFFARDRAVEEQEAIVRAREEKTLRLREARLTKESDDRAAATASLILKRAKKPDLHTATPQPGSRFEKHQRQ</sequence>
<keyword evidence="3" id="KW-1185">Reference proteome</keyword>
<feature type="region of interest" description="Disordered" evidence="1">
    <location>
        <begin position="54"/>
        <end position="93"/>
    </location>
</feature>